<dbReference type="AlphaFoldDB" id="A0A377R6K1"/>
<comment type="function">
    <text evidence="3 4">Co-chaperone involved in the maturation of iron-sulfur cluster-containing proteins. Seems to help targeting proteins to be folded toward HscA.</text>
</comment>
<dbReference type="GO" id="GO:1990230">
    <property type="term" value="C:iron-sulfur cluster transfer complex"/>
    <property type="evidence" value="ECO:0007669"/>
    <property type="project" value="TreeGrafter"/>
</dbReference>
<evidence type="ECO:0000313" key="7">
    <source>
        <dbReference type="Proteomes" id="UP000254293"/>
    </source>
</evidence>
<dbReference type="GO" id="GO:0001671">
    <property type="term" value="F:ATPase activator activity"/>
    <property type="evidence" value="ECO:0007669"/>
    <property type="project" value="InterPro"/>
</dbReference>
<organism evidence="6 7">
    <name type="scientific">Kingella potus</name>
    <dbReference type="NCBI Taxonomy" id="265175"/>
    <lineage>
        <taxon>Bacteria</taxon>
        <taxon>Pseudomonadati</taxon>
        <taxon>Pseudomonadota</taxon>
        <taxon>Betaproteobacteria</taxon>
        <taxon>Neisseriales</taxon>
        <taxon>Neisseriaceae</taxon>
        <taxon>Kingella</taxon>
    </lineage>
</organism>
<dbReference type="InterPro" id="IPR001623">
    <property type="entry name" value="DnaJ_domain"/>
</dbReference>
<evidence type="ECO:0000313" key="6">
    <source>
        <dbReference type="EMBL" id="STR03195.1"/>
    </source>
</evidence>
<dbReference type="Pfam" id="PF00226">
    <property type="entry name" value="DnaJ"/>
    <property type="match status" value="1"/>
</dbReference>
<reference evidence="6 7" key="1">
    <citation type="submission" date="2018-06" db="EMBL/GenBank/DDBJ databases">
        <authorList>
            <consortium name="Pathogen Informatics"/>
            <person name="Doyle S."/>
        </authorList>
    </citation>
    <scope>NUCLEOTIDE SEQUENCE [LARGE SCALE GENOMIC DNA]</scope>
    <source>
        <strain evidence="6 7">NCTC13336</strain>
    </source>
</reference>
<dbReference type="NCBIfam" id="TIGR00714">
    <property type="entry name" value="hscB"/>
    <property type="match status" value="1"/>
</dbReference>
<dbReference type="GO" id="GO:0044571">
    <property type="term" value="P:[2Fe-2S] cluster assembly"/>
    <property type="evidence" value="ECO:0007669"/>
    <property type="project" value="InterPro"/>
</dbReference>
<comment type="subunit">
    <text evidence="4">Interacts with HscA and stimulates its ATPase activity.</text>
</comment>
<accession>A0A377R6K1</accession>
<proteinExistence type="inferred from homology"/>
<dbReference type="PANTHER" id="PTHR14021:SF15">
    <property type="entry name" value="IRON-SULFUR CLUSTER CO-CHAPERONE PROTEIN HSCB"/>
    <property type="match status" value="1"/>
</dbReference>
<dbReference type="Pfam" id="PF07743">
    <property type="entry name" value="HSCB_C"/>
    <property type="match status" value="1"/>
</dbReference>
<keyword evidence="2 4" id="KW-0143">Chaperone</keyword>
<comment type="similarity">
    <text evidence="1 4">Belongs to the HscB family.</text>
</comment>
<name>A0A377R6K1_9NEIS</name>
<dbReference type="CDD" id="cd06257">
    <property type="entry name" value="DnaJ"/>
    <property type="match status" value="1"/>
</dbReference>
<feature type="domain" description="J" evidence="5">
    <location>
        <begin position="3"/>
        <end position="75"/>
    </location>
</feature>
<dbReference type="SUPFAM" id="SSF46565">
    <property type="entry name" value="Chaperone J-domain"/>
    <property type="match status" value="1"/>
</dbReference>
<dbReference type="Gene3D" id="1.10.287.110">
    <property type="entry name" value="DnaJ domain"/>
    <property type="match status" value="1"/>
</dbReference>
<dbReference type="SMART" id="SM00271">
    <property type="entry name" value="DnaJ"/>
    <property type="match status" value="1"/>
</dbReference>
<dbReference type="GO" id="GO:0006457">
    <property type="term" value="P:protein folding"/>
    <property type="evidence" value="ECO:0007669"/>
    <property type="project" value="UniProtKB-UniRule"/>
</dbReference>
<evidence type="ECO:0000256" key="2">
    <source>
        <dbReference type="ARBA" id="ARBA00023186"/>
    </source>
</evidence>
<keyword evidence="7" id="KW-1185">Reference proteome</keyword>
<dbReference type="GO" id="GO:0051259">
    <property type="term" value="P:protein complex oligomerization"/>
    <property type="evidence" value="ECO:0007669"/>
    <property type="project" value="InterPro"/>
</dbReference>
<dbReference type="Proteomes" id="UP000254293">
    <property type="component" value="Unassembled WGS sequence"/>
</dbReference>
<evidence type="ECO:0000256" key="4">
    <source>
        <dbReference type="HAMAP-Rule" id="MF_00682"/>
    </source>
</evidence>
<dbReference type="Gene3D" id="1.20.1280.20">
    <property type="entry name" value="HscB, C-terminal domain"/>
    <property type="match status" value="1"/>
</dbReference>
<dbReference type="InterPro" id="IPR009073">
    <property type="entry name" value="HscB_oligo_C"/>
</dbReference>
<dbReference type="InterPro" id="IPR004640">
    <property type="entry name" value="HscB"/>
</dbReference>
<dbReference type="GO" id="GO:0051087">
    <property type="term" value="F:protein-folding chaperone binding"/>
    <property type="evidence" value="ECO:0007669"/>
    <property type="project" value="InterPro"/>
</dbReference>
<dbReference type="InterPro" id="IPR036386">
    <property type="entry name" value="HscB_C_sf"/>
</dbReference>
<evidence type="ECO:0000256" key="3">
    <source>
        <dbReference type="ARBA" id="ARBA00025596"/>
    </source>
</evidence>
<gene>
    <name evidence="4 6" type="primary">hscB</name>
    <name evidence="6" type="ORF">NCTC13336_02091</name>
</gene>
<dbReference type="PANTHER" id="PTHR14021">
    <property type="entry name" value="IRON-SULFUR CLUSTER CO-CHAPERONE PROTEIN HSCB"/>
    <property type="match status" value="1"/>
</dbReference>
<evidence type="ECO:0000259" key="5">
    <source>
        <dbReference type="PROSITE" id="PS50076"/>
    </source>
</evidence>
<evidence type="ECO:0000256" key="1">
    <source>
        <dbReference type="ARBA" id="ARBA00010476"/>
    </source>
</evidence>
<dbReference type="EMBL" id="UGJJ01000003">
    <property type="protein sequence ID" value="STR03195.1"/>
    <property type="molecule type" value="Genomic_DNA"/>
</dbReference>
<dbReference type="RefSeq" id="WP_115309091.1">
    <property type="nucleotide sequence ID" value="NZ_CP091516.1"/>
</dbReference>
<dbReference type="InterPro" id="IPR036869">
    <property type="entry name" value="J_dom_sf"/>
</dbReference>
<dbReference type="HAMAP" id="MF_00682">
    <property type="entry name" value="HscB"/>
    <property type="match status" value="1"/>
</dbReference>
<dbReference type="OrthoDB" id="287587at2"/>
<dbReference type="PROSITE" id="PS50076">
    <property type="entry name" value="DNAJ_2"/>
    <property type="match status" value="1"/>
</dbReference>
<sequence length="169" mass="19427">MSQYFDLFRLSEGFALDEAELETRYRTLAARFHPDRFTAASAFEQKQAVMMSATVNEAYRTLKKPTDRAAYLLKQQGIDADAPEHTAFAPEFLMQQMEWRETLAEARARQDQTVLDTLAAEIRAEQSALHDSLQQAFDRREYETAAQLVRQGRFLDKLNQEISELAEAV</sequence>
<protein>
    <recommendedName>
        <fullName evidence="4">Co-chaperone protein HscB homolog</fullName>
    </recommendedName>
</protein>
<dbReference type="SUPFAM" id="SSF47144">
    <property type="entry name" value="HSC20 (HSCB), C-terminal oligomerisation domain"/>
    <property type="match status" value="1"/>
</dbReference>